<dbReference type="InterPro" id="IPR016195">
    <property type="entry name" value="Pol/histidinol_Pase-like"/>
</dbReference>
<keyword evidence="2 5" id="KW-0378">Hydrolase</keyword>
<evidence type="ECO:0000256" key="4">
    <source>
        <dbReference type="ARBA" id="ARBA00051722"/>
    </source>
</evidence>
<evidence type="ECO:0000256" key="5">
    <source>
        <dbReference type="PIRNR" id="PIRNR016557"/>
    </source>
</evidence>
<dbReference type="EMBL" id="NGNV01000010">
    <property type="protein sequence ID" value="OYR88557.1"/>
    <property type="molecule type" value="Genomic_DNA"/>
</dbReference>
<dbReference type="Proteomes" id="UP000216316">
    <property type="component" value="Unassembled WGS sequence"/>
</dbReference>
<accession>A0A256LF78</accession>
<keyword evidence="3 5" id="KW-0904">Protein phosphatase</keyword>
<sequence>MVLVDIHSHILPGIDDGSPDLDSSLGLAEAAVADGITHALMTPHTLNGKYLNHKKDIIKETADFQKALEENHIPLTVFPSQEVRLNGNLPQALDDDDILFCDEDGRYMLLEFPSEDVPTYAKDMTFKLLGRGITPIIVHPERNSGILAHPEKLQEFLEQGCLTQITASSYVGVFGKEIEKLADRFVEAGQVATFASDAHTLPKRESRMHDAYEKLEKTQGLDVANSFKQNARNIINSDNVNLNWRPLKKKKRFWLF</sequence>
<dbReference type="GO" id="GO:0004725">
    <property type="term" value="F:protein tyrosine phosphatase activity"/>
    <property type="evidence" value="ECO:0007669"/>
    <property type="project" value="UniProtKB-UniRule"/>
</dbReference>
<evidence type="ECO:0000256" key="2">
    <source>
        <dbReference type="ARBA" id="ARBA00022801"/>
    </source>
</evidence>
<reference evidence="7 8" key="1">
    <citation type="submission" date="2017-04" db="EMBL/GenBank/DDBJ databases">
        <authorList>
            <person name="Afonso C.L."/>
            <person name="Miller P.J."/>
            <person name="Scott M.A."/>
            <person name="Spackman E."/>
            <person name="Goraichik I."/>
            <person name="Dimitrov K.M."/>
            <person name="Suarez D.L."/>
            <person name="Swayne D.E."/>
        </authorList>
    </citation>
    <scope>NUCLEOTIDE SEQUENCE [LARGE SCALE GENOMIC DNA]</scope>
    <source>
        <strain evidence="7 8">609q</strain>
    </source>
</reference>
<comment type="caution">
    <text evidence="7">The sequence shown here is derived from an EMBL/GenBank/DDBJ whole genome shotgun (WGS) entry which is preliminary data.</text>
</comment>
<evidence type="ECO:0000313" key="8">
    <source>
        <dbReference type="Proteomes" id="UP000215828"/>
    </source>
</evidence>
<name>A0A256LF78_9LACO</name>
<dbReference type="InterPro" id="IPR016667">
    <property type="entry name" value="Caps_polysacc_synth_CpsB/CapC"/>
</dbReference>
<dbReference type="Proteomes" id="UP000215828">
    <property type="component" value="Unassembled WGS sequence"/>
</dbReference>
<protein>
    <recommendedName>
        <fullName evidence="5">Tyrosine-protein phosphatase</fullName>
        <ecNumber evidence="5">3.1.3.48</ecNumber>
    </recommendedName>
</protein>
<gene>
    <name evidence="6" type="ORF">CBF53_02765</name>
    <name evidence="7" type="ORF">CBF70_03410</name>
</gene>
<dbReference type="EMBL" id="NGNX01000011">
    <property type="protein sequence ID" value="OYR92079.1"/>
    <property type="molecule type" value="Genomic_DNA"/>
</dbReference>
<reference evidence="6" key="2">
    <citation type="submission" date="2017-05" db="EMBL/GenBank/DDBJ databases">
        <authorList>
            <person name="Lin X.B."/>
            <person name="Stothard P."/>
            <person name="Tasseva G."/>
            <person name="Walter J."/>
        </authorList>
    </citation>
    <scope>NUCLEOTIDE SEQUENCE</scope>
    <source>
        <strain evidence="6">609u</strain>
    </source>
</reference>
<dbReference type="AlphaFoldDB" id="A0A256LF78"/>
<evidence type="ECO:0000313" key="9">
    <source>
        <dbReference type="Proteomes" id="UP000216316"/>
    </source>
</evidence>
<comment type="similarity">
    <text evidence="1 5">Belongs to the metallo-dependent hydrolases superfamily. CpsB/CapC family.</text>
</comment>
<proteinExistence type="inferred from homology"/>
<evidence type="ECO:0000256" key="1">
    <source>
        <dbReference type="ARBA" id="ARBA00005750"/>
    </source>
</evidence>
<dbReference type="PANTHER" id="PTHR39181:SF1">
    <property type="entry name" value="TYROSINE-PROTEIN PHOSPHATASE YWQE"/>
    <property type="match status" value="1"/>
</dbReference>
<dbReference type="GO" id="GO:0030145">
    <property type="term" value="F:manganese ion binding"/>
    <property type="evidence" value="ECO:0007669"/>
    <property type="project" value="UniProtKB-UniRule"/>
</dbReference>
<dbReference type="RefSeq" id="WP_057719373.1">
    <property type="nucleotide sequence ID" value="NZ_CAMSOJ010000027.1"/>
</dbReference>
<keyword evidence="9" id="KW-1185">Reference proteome</keyword>
<dbReference type="PANTHER" id="PTHR39181">
    <property type="entry name" value="TYROSINE-PROTEIN PHOSPHATASE YWQE"/>
    <property type="match status" value="1"/>
</dbReference>
<reference evidence="8 9" key="3">
    <citation type="submission" date="2017-09" db="EMBL/GenBank/DDBJ databases">
        <title>Tripartite evolution among Lactobacillus johnsonii, Lactobacillus taiwanensis, Lactobacillus reuteri and their rodent host.</title>
        <authorList>
            <person name="Wang T."/>
            <person name="Knowles S."/>
            <person name="Cheng C."/>
        </authorList>
    </citation>
    <scope>NUCLEOTIDE SEQUENCE [LARGE SCALE GENOMIC DNA]</scope>
    <source>
        <strain evidence="7 8">609q</strain>
        <strain evidence="6 9">609u</strain>
    </source>
</reference>
<dbReference type="EC" id="3.1.3.48" evidence="5"/>
<dbReference type="Gene3D" id="3.20.20.140">
    <property type="entry name" value="Metal-dependent hydrolases"/>
    <property type="match status" value="1"/>
</dbReference>
<evidence type="ECO:0000313" key="6">
    <source>
        <dbReference type="EMBL" id="OYR88557.1"/>
    </source>
</evidence>
<dbReference type="Pfam" id="PF19567">
    <property type="entry name" value="CpsB_CapC"/>
    <property type="match status" value="1"/>
</dbReference>
<evidence type="ECO:0000313" key="7">
    <source>
        <dbReference type="EMBL" id="OYR92079.1"/>
    </source>
</evidence>
<dbReference type="PIRSF" id="PIRSF016557">
    <property type="entry name" value="Caps_synth_CpsB"/>
    <property type="match status" value="1"/>
</dbReference>
<organism evidence="7 8">
    <name type="scientific">Lactobacillus taiwanensis</name>
    <dbReference type="NCBI Taxonomy" id="508451"/>
    <lineage>
        <taxon>Bacteria</taxon>
        <taxon>Bacillati</taxon>
        <taxon>Bacillota</taxon>
        <taxon>Bacilli</taxon>
        <taxon>Lactobacillales</taxon>
        <taxon>Lactobacillaceae</taxon>
        <taxon>Lactobacillus</taxon>
    </lineage>
</organism>
<evidence type="ECO:0000256" key="3">
    <source>
        <dbReference type="ARBA" id="ARBA00022912"/>
    </source>
</evidence>
<comment type="catalytic activity">
    <reaction evidence="4 5">
        <text>O-phospho-L-tyrosyl-[protein] + H2O = L-tyrosyl-[protein] + phosphate</text>
        <dbReference type="Rhea" id="RHEA:10684"/>
        <dbReference type="Rhea" id="RHEA-COMP:10136"/>
        <dbReference type="Rhea" id="RHEA-COMP:20101"/>
        <dbReference type="ChEBI" id="CHEBI:15377"/>
        <dbReference type="ChEBI" id="CHEBI:43474"/>
        <dbReference type="ChEBI" id="CHEBI:46858"/>
        <dbReference type="ChEBI" id="CHEBI:61978"/>
        <dbReference type="EC" id="3.1.3.48"/>
    </reaction>
</comment>
<dbReference type="SUPFAM" id="SSF89550">
    <property type="entry name" value="PHP domain-like"/>
    <property type="match status" value="1"/>
</dbReference>